<dbReference type="InParanoid" id="A0A2J6T6H2"/>
<gene>
    <name evidence="2" type="ORF">K444DRAFT_590479</name>
</gene>
<accession>A0A2J6T6H2</accession>
<feature type="non-terminal residue" evidence="2">
    <location>
        <position position="220"/>
    </location>
</feature>
<protein>
    <submittedName>
        <fullName evidence="2">HET-domain-containing protein</fullName>
    </submittedName>
</protein>
<organism evidence="2 3">
    <name type="scientific">Hyaloscypha bicolor E</name>
    <dbReference type="NCBI Taxonomy" id="1095630"/>
    <lineage>
        <taxon>Eukaryota</taxon>
        <taxon>Fungi</taxon>
        <taxon>Dikarya</taxon>
        <taxon>Ascomycota</taxon>
        <taxon>Pezizomycotina</taxon>
        <taxon>Leotiomycetes</taxon>
        <taxon>Helotiales</taxon>
        <taxon>Hyaloscyphaceae</taxon>
        <taxon>Hyaloscypha</taxon>
        <taxon>Hyaloscypha bicolor</taxon>
    </lineage>
</organism>
<name>A0A2J6T6H2_9HELO</name>
<dbReference type="GeneID" id="36586227"/>
<evidence type="ECO:0000313" key="3">
    <source>
        <dbReference type="Proteomes" id="UP000235371"/>
    </source>
</evidence>
<reference evidence="2 3" key="1">
    <citation type="submission" date="2016-04" db="EMBL/GenBank/DDBJ databases">
        <title>A degradative enzymes factory behind the ericoid mycorrhizal symbiosis.</title>
        <authorList>
            <consortium name="DOE Joint Genome Institute"/>
            <person name="Martino E."/>
            <person name="Morin E."/>
            <person name="Grelet G."/>
            <person name="Kuo A."/>
            <person name="Kohler A."/>
            <person name="Daghino S."/>
            <person name="Barry K."/>
            <person name="Choi C."/>
            <person name="Cichocki N."/>
            <person name="Clum A."/>
            <person name="Copeland A."/>
            <person name="Hainaut M."/>
            <person name="Haridas S."/>
            <person name="Labutti K."/>
            <person name="Lindquist E."/>
            <person name="Lipzen A."/>
            <person name="Khouja H.-R."/>
            <person name="Murat C."/>
            <person name="Ohm R."/>
            <person name="Olson A."/>
            <person name="Spatafora J."/>
            <person name="Veneault-Fourrey C."/>
            <person name="Henrissat B."/>
            <person name="Grigoriev I."/>
            <person name="Martin F."/>
            <person name="Perotto S."/>
        </authorList>
    </citation>
    <scope>NUCLEOTIDE SEQUENCE [LARGE SCALE GENOMIC DNA]</scope>
    <source>
        <strain evidence="2 3">E</strain>
    </source>
</reference>
<dbReference type="STRING" id="1095630.A0A2J6T6H2"/>
<feature type="domain" description="Heterokaryon incompatibility" evidence="1">
    <location>
        <begin position="51"/>
        <end position="212"/>
    </location>
</feature>
<dbReference type="Proteomes" id="UP000235371">
    <property type="component" value="Unassembled WGS sequence"/>
</dbReference>
<evidence type="ECO:0000313" key="2">
    <source>
        <dbReference type="EMBL" id="PMD58625.1"/>
    </source>
</evidence>
<sequence length="220" mass="24202">MTAIQPADVYTYSALAHSNSTRLLQLQPSNNSDATLVGKLSEVRLADKPEFEALSYAWGQDESQPRFLRLDNSSLPISENLAAALHVFRLTDKPRNLWIDAISINQKDNNERSSQVAQMAAIYKTATVVLVWLGESTAGTEAALQFLRDVAANDHGLDLSAGSAGPGWFQFSGRTLKGSHEEVMQIVQSTAKPRLDDIFGRAWFTRLWIIQEIALAKSAA</sequence>
<dbReference type="PANTHER" id="PTHR24148">
    <property type="entry name" value="ANKYRIN REPEAT DOMAIN-CONTAINING PROTEIN 39 HOMOLOG-RELATED"/>
    <property type="match status" value="1"/>
</dbReference>
<dbReference type="InterPro" id="IPR052895">
    <property type="entry name" value="HetReg/Transcr_Mod"/>
</dbReference>
<dbReference type="RefSeq" id="XP_024735529.1">
    <property type="nucleotide sequence ID" value="XM_024878150.1"/>
</dbReference>
<dbReference type="EMBL" id="KZ613817">
    <property type="protein sequence ID" value="PMD58625.1"/>
    <property type="molecule type" value="Genomic_DNA"/>
</dbReference>
<evidence type="ECO:0000259" key="1">
    <source>
        <dbReference type="Pfam" id="PF06985"/>
    </source>
</evidence>
<dbReference type="PANTHER" id="PTHR24148:SF82">
    <property type="entry name" value="HETEROKARYON INCOMPATIBILITY DOMAIN-CONTAINING PROTEIN"/>
    <property type="match status" value="1"/>
</dbReference>
<dbReference type="OrthoDB" id="2157530at2759"/>
<keyword evidence="3" id="KW-1185">Reference proteome</keyword>
<dbReference type="Pfam" id="PF06985">
    <property type="entry name" value="HET"/>
    <property type="match status" value="1"/>
</dbReference>
<dbReference type="InterPro" id="IPR010730">
    <property type="entry name" value="HET"/>
</dbReference>
<proteinExistence type="predicted"/>
<dbReference type="AlphaFoldDB" id="A0A2J6T6H2"/>